<accession>A0ABX7SL06</accession>
<gene>
    <name evidence="3" type="ORF">IFE19_01815</name>
</gene>
<feature type="region of interest" description="Disordered" evidence="1">
    <location>
        <begin position="75"/>
        <end position="98"/>
    </location>
</feature>
<sequence length="149" mass="16071">MSARRNWLKLRTRLLITACGGLAEAEAACAAECRAYSVKQLSRCQNARAPDMMPIDIVLCLEAYCGKPLVSRAMADSRPSTGTAGELRDEASEVTETGAELQRHIREALADGDIDPQEAAFLLGIVQTAKSHLDDVEACLLPLTKRGEA</sequence>
<evidence type="ECO:0000256" key="2">
    <source>
        <dbReference type="SAM" id="SignalP"/>
    </source>
</evidence>
<keyword evidence="2" id="KW-0732">Signal</keyword>
<dbReference type="EMBL" id="CP062006">
    <property type="protein sequence ID" value="QTC88168.1"/>
    <property type="molecule type" value="Genomic_DNA"/>
</dbReference>
<evidence type="ECO:0000313" key="4">
    <source>
        <dbReference type="Proteomes" id="UP000663942"/>
    </source>
</evidence>
<keyword evidence="4" id="KW-1185">Reference proteome</keyword>
<organism evidence="3 4">
    <name type="scientific">Brevundimonas pondensis</name>
    <dbReference type="NCBI Taxonomy" id="2774189"/>
    <lineage>
        <taxon>Bacteria</taxon>
        <taxon>Pseudomonadati</taxon>
        <taxon>Pseudomonadota</taxon>
        <taxon>Alphaproteobacteria</taxon>
        <taxon>Caulobacterales</taxon>
        <taxon>Caulobacteraceae</taxon>
        <taxon>Brevundimonas</taxon>
    </lineage>
</organism>
<dbReference type="RefSeq" id="WP_207825188.1">
    <property type="nucleotide sequence ID" value="NZ_CP062006.1"/>
</dbReference>
<protein>
    <submittedName>
        <fullName evidence="3">Uncharacterized protein</fullName>
    </submittedName>
</protein>
<evidence type="ECO:0000256" key="1">
    <source>
        <dbReference type="SAM" id="MobiDB-lite"/>
    </source>
</evidence>
<proteinExistence type="predicted"/>
<feature type="signal peptide" evidence="2">
    <location>
        <begin position="1"/>
        <end position="30"/>
    </location>
</feature>
<evidence type="ECO:0000313" key="3">
    <source>
        <dbReference type="EMBL" id="QTC88168.1"/>
    </source>
</evidence>
<reference evidence="3 4" key="1">
    <citation type="submission" date="2020-09" db="EMBL/GenBank/DDBJ databases">
        <title>Brevundimonas sp. LVF1 isolated from an oligotrophic pond in Goettingen, Germany.</title>
        <authorList>
            <person name="Friedrich I."/>
            <person name="Klassen A."/>
            <person name="Neubauer H."/>
            <person name="Schneider D."/>
            <person name="Hertel R."/>
            <person name="Daniel R."/>
        </authorList>
    </citation>
    <scope>NUCLEOTIDE SEQUENCE [LARGE SCALE GENOMIC DNA]</scope>
    <source>
        <strain evidence="3 4">LVF1</strain>
    </source>
</reference>
<feature type="chain" id="PRO_5046641231" evidence="2">
    <location>
        <begin position="31"/>
        <end position="149"/>
    </location>
</feature>
<name>A0ABX7SL06_9CAUL</name>
<dbReference type="Proteomes" id="UP000663942">
    <property type="component" value="Chromosome"/>
</dbReference>